<protein>
    <submittedName>
        <fullName evidence="2">NADPH-dependent FMN reductase</fullName>
    </submittedName>
</protein>
<dbReference type="GO" id="GO:0005829">
    <property type="term" value="C:cytosol"/>
    <property type="evidence" value="ECO:0007669"/>
    <property type="project" value="TreeGrafter"/>
</dbReference>
<dbReference type="InterPro" id="IPR029039">
    <property type="entry name" value="Flavoprotein-like_sf"/>
</dbReference>
<accession>A0A0H4QK43</accession>
<dbReference type="InterPro" id="IPR005025">
    <property type="entry name" value="FMN_Rdtase-like_dom"/>
</dbReference>
<dbReference type="GO" id="GO:0010181">
    <property type="term" value="F:FMN binding"/>
    <property type="evidence" value="ECO:0007669"/>
    <property type="project" value="TreeGrafter"/>
</dbReference>
<sequence length="203" mass="22558">MKKFIAIVGSNSKKSTNRQLLQFIQKHFENEADIELVEIKGLPIYKKSPEKTVPEYAKEVAKKIEAADGVIIGTPEYDHSIPAVLTSALAWLSYGQHPFVDKPVMITGASYGSLGSSRAQAQLRQILDSPEIKARIMPSSEFLLGHSLDAFDENGNLKDQEQVVQLDGLFQDFLNFVDISAQLNSSTEANKQDAADFNWEDNK</sequence>
<dbReference type="Gene3D" id="3.40.50.360">
    <property type="match status" value="1"/>
</dbReference>
<dbReference type="InterPro" id="IPR050712">
    <property type="entry name" value="NAD(P)H-dep_reductase"/>
</dbReference>
<dbReference type="Pfam" id="PF03358">
    <property type="entry name" value="FMN_red"/>
    <property type="match status" value="1"/>
</dbReference>
<dbReference type="OrthoDB" id="9812295at2"/>
<name>A0A0H4QK43_9LACO</name>
<reference evidence="3" key="1">
    <citation type="submission" date="2015-07" db="EMBL/GenBank/DDBJ databases">
        <title>Lactobacillus ginsenosidimutans/EMML 3141/ whole genome sequencing.</title>
        <authorList>
            <person name="Kim M.K."/>
            <person name="Im W.-T."/>
            <person name="Srinivasan S."/>
            <person name="Lee J.-J."/>
        </authorList>
    </citation>
    <scope>NUCLEOTIDE SEQUENCE [LARGE SCALE GENOMIC DNA]</scope>
    <source>
        <strain evidence="3">EMML 3041</strain>
    </source>
</reference>
<keyword evidence="3" id="KW-1185">Reference proteome</keyword>
<dbReference type="Proteomes" id="UP000036106">
    <property type="component" value="Chromosome"/>
</dbReference>
<organism evidence="2 3">
    <name type="scientific">Companilactobacillus ginsenosidimutans</name>
    <dbReference type="NCBI Taxonomy" id="1007676"/>
    <lineage>
        <taxon>Bacteria</taxon>
        <taxon>Bacillati</taxon>
        <taxon>Bacillota</taxon>
        <taxon>Bacilli</taxon>
        <taxon>Lactobacillales</taxon>
        <taxon>Lactobacillaceae</taxon>
        <taxon>Companilactobacillus</taxon>
    </lineage>
</organism>
<evidence type="ECO:0000259" key="1">
    <source>
        <dbReference type="Pfam" id="PF03358"/>
    </source>
</evidence>
<gene>
    <name evidence="2" type="ORF">ABM34_07625</name>
</gene>
<dbReference type="STRING" id="1007676.ABM34_07625"/>
<dbReference type="SUPFAM" id="SSF52218">
    <property type="entry name" value="Flavoproteins"/>
    <property type="match status" value="1"/>
</dbReference>
<dbReference type="PANTHER" id="PTHR30543:SF21">
    <property type="entry name" value="NAD(P)H-DEPENDENT FMN REDUCTASE LOT6"/>
    <property type="match status" value="1"/>
</dbReference>
<dbReference type="PATRIC" id="fig|1007676.4.peg.1533"/>
<dbReference type="PANTHER" id="PTHR30543">
    <property type="entry name" value="CHROMATE REDUCTASE"/>
    <property type="match status" value="1"/>
</dbReference>
<dbReference type="GO" id="GO:0016491">
    <property type="term" value="F:oxidoreductase activity"/>
    <property type="evidence" value="ECO:0007669"/>
    <property type="project" value="InterPro"/>
</dbReference>
<dbReference type="AlphaFoldDB" id="A0A0H4QK43"/>
<evidence type="ECO:0000313" key="2">
    <source>
        <dbReference type="EMBL" id="AKP67416.1"/>
    </source>
</evidence>
<feature type="domain" description="NADPH-dependent FMN reductase-like" evidence="1">
    <location>
        <begin position="3"/>
        <end position="147"/>
    </location>
</feature>
<dbReference type="KEGG" id="lgn:ABM34_07625"/>
<evidence type="ECO:0000313" key="3">
    <source>
        <dbReference type="Proteomes" id="UP000036106"/>
    </source>
</evidence>
<dbReference type="RefSeq" id="WP_048704723.1">
    <property type="nucleotide sequence ID" value="NZ_CP012034.1"/>
</dbReference>
<dbReference type="EMBL" id="CP012034">
    <property type="protein sequence ID" value="AKP67416.1"/>
    <property type="molecule type" value="Genomic_DNA"/>
</dbReference>
<proteinExistence type="predicted"/>